<evidence type="ECO:0000256" key="1">
    <source>
        <dbReference type="SAM" id="Phobius"/>
    </source>
</evidence>
<proteinExistence type="predicted"/>
<gene>
    <name evidence="2" type="ORF">MM171B01145_0016</name>
</gene>
<organism evidence="2">
    <name type="scientific">viral metagenome</name>
    <dbReference type="NCBI Taxonomy" id="1070528"/>
    <lineage>
        <taxon>unclassified sequences</taxon>
        <taxon>metagenomes</taxon>
        <taxon>organismal metagenomes</taxon>
    </lineage>
</organism>
<reference evidence="2" key="1">
    <citation type="submission" date="2020-03" db="EMBL/GenBank/DDBJ databases">
        <title>The deep terrestrial virosphere.</title>
        <authorList>
            <person name="Holmfeldt K."/>
            <person name="Nilsson E."/>
            <person name="Simone D."/>
            <person name="Lopez-Fernandez M."/>
            <person name="Wu X."/>
            <person name="de Brujin I."/>
            <person name="Lundin D."/>
            <person name="Andersson A."/>
            <person name="Bertilsson S."/>
            <person name="Dopson M."/>
        </authorList>
    </citation>
    <scope>NUCLEOTIDE SEQUENCE</scope>
    <source>
        <strain evidence="2">MM171B01145</strain>
    </source>
</reference>
<dbReference type="AlphaFoldDB" id="A0A6M3MAH1"/>
<evidence type="ECO:0000313" key="2">
    <source>
        <dbReference type="EMBL" id="QJB02623.1"/>
    </source>
</evidence>
<protein>
    <submittedName>
        <fullName evidence="2">Uncharacterized protein</fullName>
    </submittedName>
</protein>
<name>A0A6M3MAH1_9ZZZZ</name>
<feature type="transmembrane region" description="Helical" evidence="1">
    <location>
        <begin position="13"/>
        <end position="36"/>
    </location>
</feature>
<sequence>MYYLFGEVLNDKYIPWFLITIMAAFGVMGLVIWYLLNNNTASGLNNSKKFQMLKPYNNINNISTPQCSIPYNTDSAILQRINSNIETQIPQGLQDTRQITVTDSIYDLFTEGGDRVDWTSVQICNNGPDDVYYDINDWTNPEAPLVPGQCQSIDFRRRGAITRIYFKCNNGETATVSVFGVE</sequence>
<keyword evidence="1" id="KW-0812">Transmembrane</keyword>
<keyword evidence="1" id="KW-0472">Membrane</keyword>
<keyword evidence="1" id="KW-1133">Transmembrane helix</keyword>
<accession>A0A6M3MAH1</accession>
<dbReference type="EMBL" id="MT143796">
    <property type="protein sequence ID" value="QJB02623.1"/>
    <property type="molecule type" value="Genomic_DNA"/>
</dbReference>